<evidence type="ECO:0000313" key="2">
    <source>
        <dbReference type="EMBL" id="CEM53329.1"/>
    </source>
</evidence>
<proteinExistence type="predicted"/>
<dbReference type="EMBL" id="CDMZ01005633">
    <property type="protein sequence ID" value="CEM53329.1"/>
    <property type="molecule type" value="Genomic_DNA"/>
</dbReference>
<protein>
    <submittedName>
        <fullName evidence="2">Uncharacterized protein</fullName>
    </submittedName>
</protein>
<gene>
    <name evidence="2" type="ORF">Cvel_1967</name>
</gene>
<reference evidence="2" key="1">
    <citation type="submission" date="2014-11" db="EMBL/GenBank/DDBJ databases">
        <authorList>
            <person name="Otto D Thomas"/>
            <person name="Naeem Raeece"/>
        </authorList>
    </citation>
    <scope>NUCLEOTIDE SEQUENCE</scope>
</reference>
<accession>A0A0G4I8J4</accession>
<dbReference type="AlphaFoldDB" id="A0A0G4I8J4"/>
<feature type="non-terminal residue" evidence="2">
    <location>
        <position position="135"/>
    </location>
</feature>
<keyword evidence="1" id="KW-0732">Signal</keyword>
<feature type="chain" id="PRO_5005192271" evidence="1">
    <location>
        <begin position="19"/>
        <end position="135"/>
    </location>
</feature>
<evidence type="ECO:0000256" key="1">
    <source>
        <dbReference type="SAM" id="SignalP"/>
    </source>
</evidence>
<sequence>MHLLFLAVALCLCASARAFSVYVSPSGRLLRASRSLLHAEASALPTVEDVEKFEFMDAVKASQQICATLESSPAEVPQPLLNALLSRPEGMRGFFVTFLTDESLKSLDDGKTPLSNRVKQAILAAPAMKIADIMV</sequence>
<name>A0A0G4I8J4_9ALVE</name>
<organism evidence="2">
    <name type="scientific">Chromera velia CCMP2878</name>
    <dbReference type="NCBI Taxonomy" id="1169474"/>
    <lineage>
        <taxon>Eukaryota</taxon>
        <taxon>Sar</taxon>
        <taxon>Alveolata</taxon>
        <taxon>Colpodellida</taxon>
        <taxon>Chromeraceae</taxon>
        <taxon>Chromera</taxon>
    </lineage>
</organism>
<feature type="signal peptide" evidence="1">
    <location>
        <begin position="1"/>
        <end position="18"/>
    </location>
</feature>